<evidence type="ECO:0000313" key="7">
    <source>
        <dbReference type="EMBL" id="TCS64853.1"/>
    </source>
</evidence>
<dbReference type="InterPro" id="IPR003682">
    <property type="entry name" value="rRNA_ssu_MeTfrase_G"/>
</dbReference>
<feature type="binding site" evidence="6">
    <location>
        <begin position="133"/>
        <end position="134"/>
    </location>
    <ligand>
        <name>S-adenosyl-L-methionine</name>
        <dbReference type="ChEBI" id="CHEBI:59789"/>
    </ligand>
</feature>
<accession>A0A4R3JHM4</accession>
<feature type="binding site" evidence="6">
    <location>
        <position position="89"/>
    </location>
    <ligand>
        <name>S-adenosyl-L-methionine</name>
        <dbReference type="ChEBI" id="CHEBI:59789"/>
    </ligand>
</feature>
<comment type="subcellular location">
    <subcellularLocation>
        <location evidence="6">Cytoplasm</location>
    </subcellularLocation>
</comment>
<dbReference type="OrthoDB" id="9808773at2"/>
<evidence type="ECO:0000313" key="8">
    <source>
        <dbReference type="Proteomes" id="UP000295304"/>
    </source>
</evidence>
<dbReference type="GO" id="GO:0070043">
    <property type="term" value="F:rRNA (guanine-N7-)-methyltransferase activity"/>
    <property type="evidence" value="ECO:0007669"/>
    <property type="project" value="UniProtKB-UniRule"/>
</dbReference>
<evidence type="ECO:0000256" key="1">
    <source>
        <dbReference type="ARBA" id="ARBA00022490"/>
    </source>
</evidence>
<dbReference type="RefSeq" id="WP_132937598.1">
    <property type="nucleotide sequence ID" value="NZ_CP119676.1"/>
</dbReference>
<dbReference type="GO" id="GO:0005829">
    <property type="term" value="C:cytosol"/>
    <property type="evidence" value="ECO:0007669"/>
    <property type="project" value="TreeGrafter"/>
</dbReference>
<keyword evidence="5 6" id="KW-0949">S-adenosyl-L-methionine</keyword>
<reference evidence="7 8" key="1">
    <citation type="submission" date="2019-03" db="EMBL/GenBank/DDBJ databases">
        <title>Genomic Encyclopedia of Type Strains, Phase IV (KMG-IV): sequencing the most valuable type-strain genomes for metagenomic binning, comparative biology and taxonomic classification.</title>
        <authorList>
            <person name="Goeker M."/>
        </authorList>
    </citation>
    <scope>NUCLEOTIDE SEQUENCE [LARGE SCALE GENOMIC DNA]</scope>
    <source>
        <strain evidence="7 8">DSM 101688</strain>
    </source>
</reference>
<comment type="similarity">
    <text evidence="6">Belongs to the methyltransferase superfamily. RNA methyltransferase RsmG family.</text>
</comment>
<keyword evidence="2 6" id="KW-0698">rRNA processing</keyword>
<keyword evidence="1 6" id="KW-0963">Cytoplasm</keyword>
<comment type="caution">
    <text evidence="6">Lacks conserved residue(s) required for the propagation of feature annotation.</text>
</comment>
<dbReference type="SUPFAM" id="SSF53335">
    <property type="entry name" value="S-adenosyl-L-methionine-dependent methyltransferases"/>
    <property type="match status" value="1"/>
</dbReference>
<evidence type="ECO:0000256" key="3">
    <source>
        <dbReference type="ARBA" id="ARBA00022603"/>
    </source>
</evidence>
<dbReference type="InterPro" id="IPR029063">
    <property type="entry name" value="SAM-dependent_MTases_sf"/>
</dbReference>
<keyword evidence="3 6" id="KW-0489">Methyltransferase</keyword>
<dbReference type="NCBIfam" id="TIGR00138">
    <property type="entry name" value="rsmG_gidB"/>
    <property type="match status" value="1"/>
</dbReference>
<dbReference type="Proteomes" id="UP000295304">
    <property type="component" value="Unassembled WGS sequence"/>
</dbReference>
<evidence type="ECO:0000256" key="6">
    <source>
        <dbReference type="HAMAP-Rule" id="MF_00074"/>
    </source>
</evidence>
<name>A0A4R3JHM4_9PROT</name>
<keyword evidence="8" id="KW-1185">Reference proteome</keyword>
<comment type="catalytic activity">
    <reaction evidence="6">
        <text>guanosine(527) in 16S rRNA + S-adenosyl-L-methionine = N(7)-methylguanosine(527) in 16S rRNA + S-adenosyl-L-homocysteine</text>
        <dbReference type="Rhea" id="RHEA:42732"/>
        <dbReference type="Rhea" id="RHEA-COMP:10209"/>
        <dbReference type="Rhea" id="RHEA-COMP:10210"/>
        <dbReference type="ChEBI" id="CHEBI:57856"/>
        <dbReference type="ChEBI" id="CHEBI:59789"/>
        <dbReference type="ChEBI" id="CHEBI:74269"/>
        <dbReference type="ChEBI" id="CHEBI:74480"/>
        <dbReference type="EC" id="2.1.1.170"/>
    </reaction>
</comment>
<evidence type="ECO:0000256" key="5">
    <source>
        <dbReference type="ARBA" id="ARBA00022691"/>
    </source>
</evidence>
<feature type="binding site" evidence="6">
    <location>
        <position position="84"/>
    </location>
    <ligand>
        <name>S-adenosyl-L-methionine</name>
        <dbReference type="ChEBI" id="CHEBI:59789"/>
    </ligand>
</feature>
<dbReference type="EC" id="2.1.1.170" evidence="6"/>
<comment type="caution">
    <text evidence="7">The sequence shown here is derived from an EMBL/GenBank/DDBJ whole genome shotgun (WGS) entry which is preliminary data.</text>
</comment>
<sequence>MSDQDAVLLQDQAWGEALLTQNFSLMPETLEKLKIYAELLRKWQHKINLVGPSTIPFLWRRHFVDSAQLVAYMPKTPGVIVDIGSGAGFPGMVLALLTGNRAHLIDSDTRKSLFLREVKRETGANVEIHNRRIEEITPLEGDILTSRALARLDALLDLGRPHIKEKGMCLLLKGRQGPEELTQAQKRWKMDATWRQSLSDESGLVLKLENISRR</sequence>
<gene>
    <name evidence="6" type="primary">rsmG</name>
    <name evidence="7" type="ORF">EDD55_101184</name>
</gene>
<evidence type="ECO:0000256" key="4">
    <source>
        <dbReference type="ARBA" id="ARBA00022679"/>
    </source>
</evidence>
<organism evidence="7 8">
    <name type="scientific">Varunaivibrio sulfuroxidans</name>
    <dbReference type="NCBI Taxonomy" id="1773489"/>
    <lineage>
        <taxon>Bacteria</taxon>
        <taxon>Pseudomonadati</taxon>
        <taxon>Pseudomonadota</taxon>
        <taxon>Alphaproteobacteria</taxon>
        <taxon>Rhodospirillales</taxon>
        <taxon>Magnetovibrionaceae</taxon>
        <taxon>Varunaivibrio</taxon>
    </lineage>
</organism>
<proteinExistence type="inferred from homology"/>
<dbReference type="HAMAP" id="MF_00074">
    <property type="entry name" value="16SrRNA_methyltr_G"/>
    <property type="match status" value="1"/>
</dbReference>
<feature type="binding site" evidence="6">
    <location>
        <position position="147"/>
    </location>
    <ligand>
        <name>S-adenosyl-L-methionine</name>
        <dbReference type="ChEBI" id="CHEBI:59789"/>
    </ligand>
</feature>
<dbReference type="EMBL" id="SLZW01000001">
    <property type="protein sequence ID" value="TCS64853.1"/>
    <property type="molecule type" value="Genomic_DNA"/>
</dbReference>
<dbReference type="Pfam" id="PF02527">
    <property type="entry name" value="GidB"/>
    <property type="match status" value="1"/>
</dbReference>
<dbReference type="PANTHER" id="PTHR31760:SF0">
    <property type="entry name" value="S-ADENOSYL-L-METHIONINE-DEPENDENT METHYLTRANSFERASES SUPERFAMILY PROTEIN"/>
    <property type="match status" value="1"/>
</dbReference>
<protein>
    <recommendedName>
        <fullName evidence="6">Ribosomal RNA small subunit methyltransferase G</fullName>
        <ecNumber evidence="6">2.1.1.170</ecNumber>
    </recommendedName>
    <alternativeName>
        <fullName evidence="6">16S rRNA 7-methylguanosine methyltransferase</fullName>
        <shortName evidence="6">16S rRNA m7G methyltransferase</shortName>
    </alternativeName>
</protein>
<dbReference type="PANTHER" id="PTHR31760">
    <property type="entry name" value="S-ADENOSYL-L-METHIONINE-DEPENDENT METHYLTRANSFERASES SUPERFAMILY PROTEIN"/>
    <property type="match status" value="1"/>
</dbReference>
<dbReference type="AlphaFoldDB" id="A0A4R3JHM4"/>
<dbReference type="Gene3D" id="3.40.50.150">
    <property type="entry name" value="Vaccinia Virus protein VP39"/>
    <property type="match status" value="1"/>
</dbReference>
<evidence type="ECO:0000256" key="2">
    <source>
        <dbReference type="ARBA" id="ARBA00022552"/>
    </source>
</evidence>
<dbReference type="PIRSF" id="PIRSF003078">
    <property type="entry name" value="GidB"/>
    <property type="match status" value="1"/>
</dbReference>
<keyword evidence="4 6" id="KW-0808">Transferase</keyword>
<comment type="function">
    <text evidence="6">Specifically methylates the N7 position of guanine in position 527 of 16S rRNA.</text>
</comment>